<dbReference type="EMBL" id="QBKS01000001">
    <property type="protein sequence ID" value="PTX57586.1"/>
    <property type="molecule type" value="Genomic_DNA"/>
</dbReference>
<comment type="similarity">
    <text evidence="1 5">Belongs to the FlgD family.</text>
</comment>
<protein>
    <recommendedName>
        <fullName evidence="2 5">Basal-body rod modification protein FlgD</fullName>
    </recommendedName>
</protein>
<comment type="caution">
    <text evidence="8">The sequence shown here is derived from an EMBL/GenBank/DDBJ whole genome shotgun (WGS) entry which is preliminary data.</text>
</comment>
<evidence type="ECO:0000259" key="7">
    <source>
        <dbReference type="Pfam" id="PF13860"/>
    </source>
</evidence>
<evidence type="ECO:0000256" key="2">
    <source>
        <dbReference type="ARBA" id="ARBA00016013"/>
    </source>
</evidence>
<evidence type="ECO:0000313" key="9">
    <source>
        <dbReference type="Proteomes" id="UP000243978"/>
    </source>
</evidence>
<feature type="domain" description="FlgD/Vpr Ig-like" evidence="7">
    <location>
        <begin position="106"/>
        <end position="174"/>
    </location>
</feature>
<keyword evidence="9" id="KW-1185">Reference proteome</keyword>
<name>A0A2T6BNG7_9RHOB</name>
<evidence type="ECO:0000256" key="1">
    <source>
        <dbReference type="ARBA" id="ARBA00010577"/>
    </source>
</evidence>
<feature type="compositionally biased region" description="Polar residues" evidence="6">
    <location>
        <begin position="1"/>
        <end position="20"/>
    </location>
</feature>
<dbReference type="Pfam" id="PF13860">
    <property type="entry name" value="FlgD_ig"/>
    <property type="match status" value="1"/>
</dbReference>
<reference evidence="8 9" key="1">
    <citation type="submission" date="2018-04" db="EMBL/GenBank/DDBJ databases">
        <title>Genomic Encyclopedia of Archaeal and Bacterial Type Strains, Phase II (KMG-II): from individual species to whole genera.</title>
        <authorList>
            <person name="Goeker M."/>
        </authorList>
    </citation>
    <scope>NUCLEOTIDE SEQUENCE [LARGE SCALE GENOMIC DNA]</scope>
    <source>
        <strain evidence="8 9">DSM 100977</strain>
    </source>
</reference>
<keyword evidence="8" id="KW-0966">Cell projection</keyword>
<evidence type="ECO:0000256" key="3">
    <source>
        <dbReference type="ARBA" id="ARBA00022795"/>
    </source>
</evidence>
<dbReference type="Proteomes" id="UP000243978">
    <property type="component" value="Unassembled WGS sequence"/>
</dbReference>
<comment type="function">
    <text evidence="4 5">Required for flagellar hook formation. May act as a scaffolding protein.</text>
</comment>
<accession>A0A2T6BNG7</accession>
<dbReference type="RefSeq" id="WP_107845673.1">
    <property type="nucleotide sequence ID" value="NZ_QBKS01000001.1"/>
</dbReference>
<evidence type="ECO:0000256" key="4">
    <source>
        <dbReference type="ARBA" id="ARBA00024746"/>
    </source>
</evidence>
<dbReference type="Pfam" id="PF03963">
    <property type="entry name" value="FlgD"/>
    <property type="match status" value="1"/>
</dbReference>
<evidence type="ECO:0000313" key="8">
    <source>
        <dbReference type="EMBL" id="PTX57586.1"/>
    </source>
</evidence>
<dbReference type="Gene3D" id="2.60.40.4070">
    <property type="match status" value="1"/>
</dbReference>
<organism evidence="8 9">
    <name type="scientific">Litoreibacter ponti</name>
    <dbReference type="NCBI Taxonomy" id="1510457"/>
    <lineage>
        <taxon>Bacteria</taxon>
        <taxon>Pseudomonadati</taxon>
        <taxon>Pseudomonadota</taxon>
        <taxon>Alphaproteobacteria</taxon>
        <taxon>Rhodobacterales</taxon>
        <taxon>Roseobacteraceae</taxon>
        <taxon>Litoreibacter</taxon>
    </lineage>
</organism>
<keyword evidence="8" id="KW-0969">Cilium</keyword>
<feature type="region of interest" description="Disordered" evidence="6">
    <location>
        <begin position="1"/>
        <end position="22"/>
    </location>
</feature>
<sequence length="218" mass="23462">MEVTPNPTAIQTASTPPVQTNDRDALSSDFETFITMLTVQMENQDPLNPLDSQDFATQLATFSGVEQQVKTNELLDTLNTQFLSSSLGDMASWVGMNARLAAPAHFDGEPISIVANPPSFAERSELVVYNDQGIEVQRSSIPVSDDEISWDGTGANGTTLASGTYSFEVIAYSNDEIIDVHTPDLFTEVLEVRSIDGQAVIATEGGHLHPASIVSGLR</sequence>
<dbReference type="OrthoDB" id="9785233at2"/>
<dbReference type="AlphaFoldDB" id="A0A2T6BNG7"/>
<keyword evidence="8" id="KW-0282">Flagellum</keyword>
<proteinExistence type="inferred from homology"/>
<evidence type="ECO:0000256" key="6">
    <source>
        <dbReference type="SAM" id="MobiDB-lite"/>
    </source>
</evidence>
<dbReference type="InterPro" id="IPR005648">
    <property type="entry name" value="FlgD"/>
</dbReference>
<gene>
    <name evidence="8" type="ORF">C8N43_2256</name>
</gene>
<dbReference type="InterPro" id="IPR025965">
    <property type="entry name" value="FlgD/Vpr_Ig-like"/>
</dbReference>
<dbReference type="GO" id="GO:0044781">
    <property type="term" value="P:bacterial-type flagellum organization"/>
    <property type="evidence" value="ECO:0007669"/>
    <property type="project" value="UniProtKB-UniRule"/>
</dbReference>
<keyword evidence="3 5" id="KW-1005">Bacterial flagellum biogenesis</keyword>
<evidence type="ECO:0000256" key="5">
    <source>
        <dbReference type="RuleBase" id="RU362076"/>
    </source>
</evidence>